<accession>A0A1Q5U6R6</accession>
<evidence type="ECO:0000313" key="2">
    <source>
        <dbReference type="Proteomes" id="UP000186277"/>
    </source>
</evidence>
<name>A0A1Q5U6R6_9GAMM</name>
<reference evidence="1 2" key="1">
    <citation type="submission" date="2016-09" db="EMBL/GenBank/DDBJ databases">
        <title>Xenorhabdus thuongxuanensis sp. nov. and Xenorhabdus eapokensis sp. nov., isolated from Steinernema species.</title>
        <authorList>
            <person name="Kaempfer P."/>
            <person name="Tobias N.J."/>
            <person name="Phan Ke L."/>
            <person name="Bode H.B."/>
            <person name="Glaeser S.P."/>
        </authorList>
    </citation>
    <scope>NUCLEOTIDE SEQUENCE [LARGE SCALE GENOMIC DNA]</scope>
    <source>
        <strain evidence="1 2">30TX1</strain>
    </source>
</reference>
<evidence type="ECO:0000313" key="1">
    <source>
        <dbReference type="EMBL" id="OKP08137.1"/>
    </source>
</evidence>
<gene>
    <name evidence="1" type="ORF">Xentx_00836</name>
</gene>
<comment type="caution">
    <text evidence="1">The sequence shown here is derived from an EMBL/GenBank/DDBJ whole genome shotgun (WGS) entry which is preliminary data.</text>
</comment>
<keyword evidence="2" id="KW-1185">Reference proteome</keyword>
<protein>
    <submittedName>
        <fullName evidence="1">Uncharacterized protein</fullName>
    </submittedName>
</protein>
<sequence length="61" mass="6898">MSLTKIETDNLKRDIQVLTQNGTVSADKAIDALKVLELRRLNSNLEYIASIVENAPWNIKE</sequence>
<proteinExistence type="predicted"/>
<dbReference type="Proteomes" id="UP000186277">
    <property type="component" value="Unassembled WGS sequence"/>
</dbReference>
<dbReference type="OrthoDB" id="6447982at2"/>
<dbReference type="AlphaFoldDB" id="A0A1Q5U6R6"/>
<dbReference type="EMBL" id="MKGR01000004">
    <property type="protein sequence ID" value="OKP08137.1"/>
    <property type="molecule type" value="Genomic_DNA"/>
</dbReference>
<dbReference type="RefSeq" id="WP_074019017.1">
    <property type="nucleotide sequence ID" value="NZ_CAWMWP010000065.1"/>
</dbReference>
<organism evidence="1 2">
    <name type="scientific">Xenorhabdus thuongxuanensis</name>
    <dbReference type="NCBI Taxonomy" id="1873484"/>
    <lineage>
        <taxon>Bacteria</taxon>
        <taxon>Pseudomonadati</taxon>
        <taxon>Pseudomonadota</taxon>
        <taxon>Gammaproteobacteria</taxon>
        <taxon>Enterobacterales</taxon>
        <taxon>Morganellaceae</taxon>
        <taxon>Xenorhabdus</taxon>
    </lineage>
</organism>